<accession>A0ABU7QBK8</accession>
<gene>
    <name evidence="1" type="ORF">V2J94_40125</name>
</gene>
<dbReference type="Proteomes" id="UP001354709">
    <property type="component" value="Unassembled WGS sequence"/>
</dbReference>
<evidence type="ECO:0000313" key="2">
    <source>
        <dbReference type="Proteomes" id="UP001354709"/>
    </source>
</evidence>
<name>A0ABU7QBK8_9ACTN</name>
<reference evidence="1 2" key="1">
    <citation type="submission" date="2023-11" db="EMBL/GenBank/DDBJ databases">
        <title>30 novel species of actinomycetes from the DSMZ collection.</title>
        <authorList>
            <person name="Nouioui I."/>
        </authorList>
    </citation>
    <scope>NUCLEOTIDE SEQUENCE [LARGE SCALE GENOMIC DNA]</scope>
    <source>
        <strain evidence="1 2">DSM 41524</strain>
    </source>
</reference>
<keyword evidence="2" id="KW-1185">Reference proteome</keyword>
<sequence length="74" mass="7610">MTISLFGSELGVAAGTAIGAAAVLDQEVVPLVTPWNRTALFFLASAAIGVRASLWPGRQAARLPMLEAIGADTE</sequence>
<protein>
    <submittedName>
        <fullName evidence="1">Uncharacterized protein</fullName>
    </submittedName>
</protein>
<dbReference type="RefSeq" id="WP_330814987.1">
    <property type="nucleotide sequence ID" value="NZ_JAZBJO010000042.1"/>
</dbReference>
<dbReference type="EMBL" id="JAZBJO010000042">
    <property type="protein sequence ID" value="MEE4598006.1"/>
    <property type="molecule type" value="Genomic_DNA"/>
</dbReference>
<evidence type="ECO:0000313" key="1">
    <source>
        <dbReference type="EMBL" id="MEE4598006.1"/>
    </source>
</evidence>
<proteinExistence type="predicted"/>
<comment type="caution">
    <text evidence="1">The sequence shown here is derived from an EMBL/GenBank/DDBJ whole genome shotgun (WGS) entry which is preliminary data.</text>
</comment>
<organism evidence="1 2">
    <name type="scientific">Streptomyces asiaticus subsp. ignotus</name>
    <dbReference type="NCBI Taxonomy" id="3098222"/>
    <lineage>
        <taxon>Bacteria</taxon>
        <taxon>Bacillati</taxon>
        <taxon>Actinomycetota</taxon>
        <taxon>Actinomycetes</taxon>
        <taxon>Kitasatosporales</taxon>
        <taxon>Streptomycetaceae</taxon>
        <taxon>Streptomyces</taxon>
        <taxon>Streptomyces violaceusniger group</taxon>
    </lineage>
</organism>